<evidence type="ECO:0000256" key="4">
    <source>
        <dbReference type="ARBA" id="ARBA00022989"/>
    </source>
</evidence>
<feature type="transmembrane region" description="Helical" evidence="6">
    <location>
        <begin position="236"/>
        <end position="256"/>
    </location>
</feature>
<dbReference type="EMBL" id="AP028914">
    <property type="protein sequence ID" value="BES96033.1"/>
    <property type="molecule type" value="Genomic_DNA"/>
</dbReference>
<dbReference type="Proteomes" id="UP001307889">
    <property type="component" value="Chromosome 6"/>
</dbReference>
<accession>A0ABN7AVK6</accession>
<dbReference type="Gene3D" id="1.10.1450.10">
    <property type="entry name" value="Tetraspanin"/>
    <property type="match status" value="1"/>
</dbReference>
<protein>
    <recommendedName>
        <fullName evidence="6">Tetraspanin</fullName>
    </recommendedName>
</protein>
<dbReference type="InterPro" id="IPR008952">
    <property type="entry name" value="Tetraspanin_EC2_sf"/>
</dbReference>
<evidence type="ECO:0000256" key="6">
    <source>
        <dbReference type="RuleBase" id="RU361218"/>
    </source>
</evidence>
<keyword evidence="8" id="KW-1185">Reference proteome</keyword>
<dbReference type="InterPro" id="IPR000301">
    <property type="entry name" value="Tetraspanin_animals"/>
</dbReference>
<feature type="transmembrane region" description="Helical" evidence="6">
    <location>
        <begin position="51"/>
        <end position="75"/>
    </location>
</feature>
<keyword evidence="3 6" id="KW-0812">Transmembrane</keyword>
<feature type="transmembrane region" description="Helical" evidence="6">
    <location>
        <begin position="7"/>
        <end position="31"/>
    </location>
</feature>
<dbReference type="PANTHER" id="PTHR19282:SF544">
    <property type="entry name" value="TETRASPANIN"/>
    <property type="match status" value="1"/>
</dbReference>
<dbReference type="SUPFAM" id="SSF48652">
    <property type="entry name" value="Tetraspanin"/>
    <property type="match status" value="1"/>
</dbReference>
<keyword evidence="5 6" id="KW-0472">Membrane</keyword>
<evidence type="ECO:0000256" key="1">
    <source>
        <dbReference type="ARBA" id="ARBA00004141"/>
    </source>
</evidence>
<sequence length="264" mass="29113">MQPMKVTLLFFNGLFFIGGGGLLGLALWVGFSEDLDSMFRLLPTSLPYPMLYYVALACSVSGLLCSALALVSFFAMASFNMCLLAAYIFGLVVMLIMETTAVIFLSATPHYVGIEIDPDTLIDMWQRNYGVPGKERYTASVDIIQTEYGCCGVENGNEFSTSWWLLRELAAQGLVVPLSCCVQDHHEVSYFDPVPMNKTACQDKNPEVYRHARHIQGCLKPLRGWVCQQVTTALNIGGGVIAFQLLLLLFAIIAAVKLKKTTGR</sequence>
<evidence type="ECO:0000313" key="8">
    <source>
        <dbReference type="Proteomes" id="UP001307889"/>
    </source>
</evidence>
<evidence type="ECO:0000313" key="7">
    <source>
        <dbReference type="EMBL" id="BES96033.1"/>
    </source>
</evidence>
<feature type="transmembrane region" description="Helical" evidence="6">
    <location>
        <begin position="82"/>
        <end position="105"/>
    </location>
</feature>
<evidence type="ECO:0000256" key="3">
    <source>
        <dbReference type="ARBA" id="ARBA00022692"/>
    </source>
</evidence>
<name>A0ABN7AVK6_9HEMI</name>
<dbReference type="PIRSF" id="PIRSF002419">
    <property type="entry name" value="Tetraspanin"/>
    <property type="match status" value="1"/>
</dbReference>
<evidence type="ECO:0000256" key="5">
    <source>
        <dbReference type="ARBA" id="ARBA00023136"/>
    </source>
</evidence>
<keyword evidence="4 6" id="KW-1133">Transmembrane helix</keyword>
<organism evidence="7 8">
    <name type="scientific">Nesidiocoris tenuis</name>
    <dbReference type="NCBI Taxonomy" id="355587"/>
    <lineage>
        <taxon>Eukaryota</taxon>
        <taxon>Metazoa</taxon>
        <taxon>Ecdysozoa</taxon>
        <taxon>Arthropoda</taxon>
        <taxon>Hexapoda</taxon>
        <taxon>Insecta</taxon>
        <taxon>Pterygota</taxon>
        <taxon>Neoptera</taxon>
        <taxon>Paraneoptera</taxon>
        <taxon>Hemiptera</taxon>
        <taxon>Heteroptera</taxon>
        <taxon>Panheteroptera</taxon>
        <taxon>Cimicomorpha</taxon>
        <taxon>Miridae</taxon>
        <taxon>Dicyphina</taxon>
        <taxon>Nesidiocoris</taxon>
    </lineage>
</organism>
<gene>
    <name evidence="7" type="ORF">NTJ_08842</name>
</gene>
<comment type="subcellular location">
    <subcellularLocation>
        <location evidence="1 6">Membrane</location>
        <topology evidence="1 6">Multi-pass membrane protein</topology>
    </subcellularLocation>
</comment>
<reference evidence="7 8" key="1">
    <citation type="submission" date="2023-09" db="EMBL/GenBank/DDBJ databases">
        <title>Nesidiocoris tenuis whole genome shotgun sequence.</title>
        <authorList>
            <person name="Shibata T."/>
            <person name="Shimoda M."/>
            <person name="Kobayashi T."/>
            <person name="Uehara T."/>
        </authorList>
    </citation>
    <scope>NUCLEOTIDE SEQUENCE [LARGE SCALE GENOMIC DNA]</scope>
    <source>
        <strain evidence="7 8">Japan</strain>
    </source>
</reference>
<dbReference type="InterPro" id="IPR018499">
    <property type="entry name" value="Tetraspanin/Peripherin"/>
</dbReference>
<dbReference type="Pfam" id="PF00335">
    <property type="entry name" value="Tetraspanin"/>
    <property type="match status" value="1"/>
</dbReference>
<comment type="similarity">
    <text evidence="2 6">Belongs to the tetraspanin (TM4SF) family.</text>
</comment>
<evidence type="ECO:0000256" key="2">
    <source>
        <dbReference type="ARBA" id="ARBA00006840"/>
    </source>
</evidence>
<proteinExistence type="inferred from homology"/>
<dbReference type="PRINTS" id="PR00259">
    <property type="entry name" value="TMFOUR"/>
</dbReference>
<dbReference type="PANTHER" id="PTHR19282">
    <property type="entry name" value="TETRASPANIN"/>
    <property type="match status" value="1"/>
</dbReference>